<dbReference type="KEGG" id="vg:11107308"/>
<dbReference type="InterPro" id="IPR050208">
    <property type="entry name" value="MHC_class-I_related"/>
</dbReference>
<evidence type="ECO:0000313" key="4">
    <source>
        <dbReference type="EMBL" id="AEN03762.1"/>
    </source>
</evidence>
<name>G3EI65_9POXV</name>
<feature type="transmembrane region" description="Helical" evidence="2">
    <location>
        <begin position="309"/>
        <end position="334"/>
    </location>
</feature>
<organism evidence="4 5">
    <name type="scientific">Yokapox virus</name>
    <dbReference type="NCBI Taxonomy" id="1076255"/>
    <lineage>
        <taxon>Viruses</taxon>
        <taxon>Varidnaviria</taxon>
        <taxon>Bamfordvirae</taxon>
        <taxon>Nucleocytoviricota</taxon>
        <taxon>Pokkesviricetes</taxon>
        <taxon>Chitovirales</taxon>
        <taxon>Poxviridae</taxon>
        <taxon>Chordopoxvirinae</taxon>
        <taxon>Centapoxvirus</taxon>
        <taxon>Centapoxvirus yokapox</taxon>
    </lineage>
</organism>
<keyword evidence="2" id="KW-0812">Transmembrane</keyword>
<dbReference type="SUPFAM" id="SSF54452">
    <property type="entry name" value="MHC antigen-recognition domain"/>
    <property type="match status" value="1"/>
</dbReference>
<dbReference type="Pfam" id="PF07654">
    <property type="entry name" value="C1-set"/>
    <property type="match status" value="1"/>
</dbReference>
<proteinExistence type="predicted"/>
<feature type="domain" description="Ig-like" evidence="3">
    <location>
        <begin position="209"/>
        <end position="290"/>
    </location>
</feature>
<dbReference type="SUPFAM" id="SSF48726">
    <property type="entry name" value="Immunoglobulin"/>
    <property type="match status" value="1"/>
</dbReference>
<keyword evidence="5" id="KW-1185">Reference proteome</keyword>
<dbReference type="Proteomes" id="UP000164653">
    <property type="component" value="Segment"/>
</dbReference>
<sequence>MRIIALLIIITHTYTATNHHLSYHCVAEIWPSDIYNISIKVDIDNLNIINFNNNKNITHLVENEYIDDILYYETIPKIYKFYKRNTYDNEENQYKNKLYTDVVNDIKQKLKLLMSIYNDSTYTTPHVYKSFYECTVNSNGDLIIGNDTFTYDDIPYGNLSVNESYFWFMFNNELTIVKIQNSTNNLYRCVNYLNSFVKKESYIFEPKSPSVELIYSETNNDHILYCLSSGFFPYDINIQWRNNGKNITSDKVILQNDTSFIGSSIIHVPFTDGGNYTCTIHHQSLKEDIVVYRVIDKKYNVIIAESTDMLLYIIYLSIFVGIAFVILIISYISYKRYRVYKYLKS</sequence>
<evidence type="ECO:0000259" key="3">
    <source>
        <dbReference type="PROSITE" id="PS50835"/>
    </source>
</evidence>
<dbReference type="GeneID" id="11107308"/>
<gene>
    <name evidence="4" type="ORF">YKV173</name>
</gene>
<dbReference type="SMART" id="SM00407">
    <property type="entry name" value="IGc1"/>
    <property type="match status" value="1"/>
</dbReference>
<accession>G3EI65</accession>
<reference evidence="4 5" key="1">
    <citation type="journal article" date="2011" name="J. Virol.">
        <title>The genome of yoka poxvirus.</title>
        <authorList>
            <person name="Zhao G."/>
            <person name="Droit L."/>
            <person name="Tesh R.B."/>
            <person name="Popov V.L."/>
            <person name="Little N.S."/>
            <person name="Upton C."/>
            <person name="Virgin H.W."/>
            <person name="Wang D."/>
        </authorList>
    </citation>
    <scope>NUCLEOTIDE SEQUENCE [LARGE SCALE GENOMIC DNA]</scope>
    <source>
        <strain evidence="4">DakArB 4268</strain>
    </source>
</reference>
<dbReference type="InterPro" id="IPR011162">
    <property type="entry name" value="MHC_I/II-like_Ag-recog"/>
</dbReference>
<dbReference type="InterPro" id="IPR007110">
    <property type="entry name" value="Ig-like_dom"/>
</dbReference>
<dbReference type="PANTHER" id="PTHR16675:SF235">
    <property type="entry name" value="SHKT DOMAIN-CONTAINING PROTEIN"/>
    <property type="match status" value="1"/>
</dbReference>
<evidence type="ECO:0000256" key="2">
    <source>
        <dbReference type="SAM" id="Phobius"/>
    </source>
</evidence>
<dbReference type="InterPro" id="IPR013783">
    <property type="entry name" value="Ig-like_fold"/>
</dbReference>
<dbReference type="OrthoDB" id="16402at10239"/>
<dbReference type="PROSITE" id="PS50835">
    <property type="entry name" value="IG_LIKE"/>
    <property type="match status" value="1"/>
</dbReference>
<keyword evidence="2" id="KW-0472">Membrane</keyword>
<keyword evidence="2" id="KW-1133">Transmembrane helix</keyword>
<protein>
    <submittedName>
        <fullName evidence="4">MHC class I protein</fullName>
    </submittedName>
</protein>
<dbReference type="InterPro" id="IPR036179">
    <property type="entry name" value="Ig-like_dom_sf"/>
</dbReference>
<dbReference type="Gene3D" id="2.60.40.10">
    <property type="entry name" value="Immunoglobulins"/>
    <property type="match status" value="1"/>
</dbReference>
<keyword evidence="1" id="KW-0325">Glycoprotein</keyword>
<dbReference type="PANTHER" id="PTHR16675">
    <property type="entry name" value="MHC CLASS I-RELATED"/>
    <property type="match status" value="1"/>
</dbReference>
<evidence type="ECO:0000256" key="1">
    <source>
        <dbReference type="ARBA" id="ARBA00023180"/>
    </source>
</evidence>
<evidence type="ECO:0000313" key="5">
    <source>
        <dbReference type="Proteomes" id="UP000164653"/>
    </source>
</evidence>
<dbReference type="EMBL" id="HQ849551">
    <property type="protein sequence ID" value="AEN03762.1"/>
    <property type="molecule type" value="Genomic_DNA"/>
</dbReference>
<dbReference type="InterPro" id="IPR003597">
    <property type="entry name" value="Ig_C1-set"/>
</dbReference>
<dbReference type="RefSeq" id="YP_004821526.1">
    <property type="nucleotide sequence ID" value="NC_015960.1"/>
</dbReference>